<dbReference type="HOGENOM" id="CLU_009710_6_5_1"/>
<dbReference type="STRING" id="88036.D8R4M8"/>
<dbReference type="OMA" id="KKCKLRG"/>
<dbReference type="CDD" id="cd02799">
    <property type="entry name" value="tRNA_bind_EMAP-II_like"/>
    <property type="match status" value="1"/>
</dbReference>
<dbReference type="Gene3D" id="2.40.50.140">
    <property type="entry name" value="Nucleic acid-binding proteins"/>
    <property type="match status" value="1"/>
</dbReference>
<dbReference type="eggNOG" id="KOG2241">
    <property type="taxonomic scope" value="Eukaryota"/>
</dbReference>
<sequence>LDIRVGRIVKAWKHPDADSLYVEEVDMAEESGPRTICSGLVNYVPEDELQGKLVAVLANLKPRNMKGVKSNGMLLAASDKAHENVELVIPPEGSVPGERIWFGSEDQKSSQAPAATPNQLQKKKLWEALQPKLTTGEDLVVYFEGQPMRTSAGVVTSRSLIGANVS</sequence>
<feature type="domain" description="TRNA-binding" evidence="4">
    <location>
        <begin position="1"/>
        <end position="101"/>
    </location>
</feature>
<dbReference type="FunCoup" id="D8R4M8">
    <property type="interactions" value="2595"/>
</dbReference>
<dbReference type="Proteomes" id="UP000001514">
    <property type="component" value="Unassembled WGS sequence"/>
</dbReference>
<evidence type="ECO:0000256" key="3">
    <source>
        <dbReference type="PROSITE-ProRule" id="PRU00209"/>
    </source>
</evidence>
<gene>
    <name evidence="5" type="ORF">SELMODRAFT_67708</name>
</gene>
<dbReference type="PANTHER" id="PTHR11586:SF47">
    <property type="entry name" value="NUCLEIC ACID-BINDING, OB-FOLD-LIKE PROTEIN"/>
    <property type="match status" value="1"/>
</dbReference>
<keyword evidence="2 3" id="KW-0694">RNA-binding</keyword>
<dbReference type="PROSITE" id="PS50886">
    <property type="entry name" value="TRBD"/>
    <property type="match status" value="1"/>
</dbReference>
<evidence type="ECO:0000256" key="1">
    <source>
        <dbReference type="ARBA" id="ARBA00022555"/>
    </source>
</evidence>
<dbReference type="InterPro" id="IPR012340">
    <property type="entry name" value="NA-bd_OB-fold"/>
</dbReference>
<name>D8R4M8_SELML</name>
<evidence type="ECO:0000313" key="5">
    <source>
        <dbReference type="EMBL" id="EFJ33501.1"/>
    </source>
</evidence>
<dbReference type="InterPro" id="IPR051270">
    <property type="entry name" value="Tyrosine-tRNA_ligase_regulator"/>
</dbReference>
<evidence type="ECO:0000256" key="2">
    <source>
        <dbReference type="ARBA" id="ARBA00022884"/>
    </source>
</evidence>
<proteinExistence type="predicted"/>
<dbReference type="InParanoid" id="D8R4M8"/>
<protein>
    <recommendedName>
        <fullName evidence="4">tRNA-binding domain-containing protein</fullName>
    </recommendedName>
</protein>
<dbReference type="AlphaFoldDB" id="D8R4M8"/>
<evidence type="ECO:0000313" key="6">
    <source>
        <dbReference type="Proteomes" id="UP000001514"/>
    </source>
</evidence>
<feature type="non-terminal residue" evidence="5">
    <location>
        <position position="166"/>
    </location>
</feature>
<organism evidence="6">
    <name type="scientific">Selaginella moellendorffii</name>
    <name type="common">Spikemoss</name>
    <dbReference type="NCBI Taxonomy" id="88036"/>
    <lineage>
        <taxon>Eukaryota</taxon>
        <taxon>Viridiplantae</taxon>
        <taxon>Streptophyta</taxon>
        <taxon>Embryophyta</taxon>
        <taxon>Tracheophyta</taxon>
        <taxon>Lycopodiopsida</taxon>
        <taxon>Selaginellales</taxon>
        <taxon>Selaginellaceae</taxon>
        <taxon>Selaginella</taxon>
    </lineage>
</organism>
<dbReference type="OrthoDB" id="19141at2759"/>
<dbReference type="InterPro" id="IPR002547">
    <property type="entry name" value="tRNA-bd_dom"/>
</dbReference>
<dbReference type="GO" id="GO:0000049">
    <property type="term" value="F:tRNA binding"/>
    <property type="evidence" value="ECO:0007669"/>
    <property type="project" value="UniProtKB-UniRule"/>
</dbReference>
<keyword evidence="6" id="KW-1185">Reference proteome</keyword>
<dbReference type="PANTHER" id="PTHR11586">
    <property type="entry name" value="TRNA-AMINOACYLATION COFACTOR ARC1 FAMILY MEMBER"/>
    <property type="match status" value="1"/>
</dbReference>
<dbReference type="EMBL" id="GL377571">
    <property type="protein sequence ID" value="EFJ33501.1"/>
    <property type="molecule type" value="Genomic_DNA"/>
</dbReference>
<dbReference type="FunFam" id="2.40.50.140:FF:000225">
    <property type="entry name" value="tyrosine--tRNA ligase, cytoplasmic"/>
    <property type="match status" value="1"/>
</dbReference>
<dbReference type="SUPFAM" id="SSF50249">
    <property type="entry name" value="Nucleic acid-binding proteins"/>
    <property type="match status" value="1"/>
</dbReference>
<evidence type="ECO:0000259" key="4">
    <source>
        <dbReference type="PROSITE" id="PS50886"/>
    </source>
</evidence>
<dbReference type="KEGG" id="smo:SELMODRAFT_67708"/>
<dbReference type="Pfam" id="PF01588">
    <property type="entry name" value="tRNA_bind"/>
    <property type="match status" value="1"/>
</dbReference>
<feature type="non-terminal residue" evidence="5">
    <location>
        <position position="1"/>
    </location>
</feature>
<accession>D8R4M8</accession>
<keyword evidence="1 3" id="KW-0820">tRNA-binding</keyword>
<reference evidence="5 6" key="1">
    <citation type="journal article" date="2011" name="Science">
        <title>The Selaginella genome identifies genetic changes associated with the evolution of vascular plants.</title>
        <authorList>
            <person name="Banks J.A."/>
            <person name="Nishiyama T."/>
            <person name="Hasebe M."/>
            <person name="Bowman J.L."/>
            <person name="Gribskov M."/>
            <person name="dePamphilis C."/>
            <person name="Albert V.A."/>
            <person name="Aono N."/>
            <person name="Aoyama T."/>
            <person name="Ambrose B.A."/>
            <person name="Ashton N.W."/>
            <person name="Axtell M.J."/>
            <person name="Barker E."/>
            <person name="Barker M.S."/>
            <person name="Bennetzen J.L."/>
            <person name="Bonawitz N.D."/>
            <person name="Chapple C."/>
            <person name="Cheng C."/>
            <person name="Correa L.G."/>
            <person name="Dacre M."/>
            <person name="DeBarry J."/>
            <person name="Dreyer I."/>
            <person name="Elias M."/>
            <person name="Engstrom E.M."/>
            <person name="Estelle M."/>
            <person name="Feng L."/>
            <person name="Finet C."/>
            <person name="Floyd S.K."/>
            <person name="Frommer W.B."/>
            <person name="Fujita T."/>
            <person name="Gramzow L."/>
            <person name="Gutensohn M."/>
            <person name="Harholt J."/>
            <person name="Hattori M."/>
            <person name="Heyl A."/>
            <person name="Hirai T."/>
            <person name="Hiwatashi Y."/>
            <person name="Ishikawa M."/>
            <person name="Iwata M."/>
            <person name="Karol K.G."/>
            <person name="Koehler B."/>
            <person name="Kolukisaoglu U."/>
            <person name="Kubo M."/>
            <person name="Kurata T."/>
            <person name="Lalonde S."/>
            <person name="Li K."/>
            <person name="Li Y."/>
            <person name="Litt A."/>
            <person name="Lyons E."/>
            <person name="Manning G."/>
            <person name="Maruyama T."/>
            <person name="Michael T.P."/>
            <person name="Mikami K."/>
            <person name="Miyazaki S."/>
            <person name="Morinaga S."/>
            <person name="Murata T."/>
            <person name="Mueller-Roeber B."/>
            <person name="Nelson D.R."/>
            <person name="Obara M."/>
            <person name="Oguri Y."/>
            <person name="Olmstead R.G."/>
            <person name="Onodera N."/>
            <person name="Petersen B.L."/>
            <person name="Pils B."/>
            <person name="Prigge M."/>
            <person name="Rensing S.A."/>
            <person name="Riano-Pachon D.M."/>
            <person name="Roberts A.W."/>
            <person name="Sato Y."/>
            <person name="Scheller H.V."/>
            <person name="Schulz B."/>
            <person name="Schulz C."/>
            <person name="Shakirov E.V."/>
            <person name="Shibagaki N."/>
            <person name="Shinohara N."/>
            <person name="Shippen D.E."/>
            <person name="Soerensen I."/>
            <person name="Sotooka R."/>
            <person name="Sugimoto N."/>
            <person name="Sugita M."/>
            <person name="Sumikawa N."/>
            <person name="Tanurdzic M."/>
            <person name="Theissen G."/>
            <person name="Ulvskov P."/>
            <person name="Wakazuki S."/>
            <person name="Weng J.K."/>
            <person name="Willats W.W."/>
            <person name="Wipf D."/>
            <person name="Wolf P.G."/>
            <person name="Yang L."/>
            <person name="Zimmer A.D."/>
            <person name="Zhu Q."/>
            <person name="Mitros T."/>
            <person name="Hellsten U."/>
            <person name="Loque D."/>
            <person name="Otillar R."/>
            <person name="Salamov A."/>
            <person name="Schmutz J."/>
            <person name="Shapiro H."/>
            <person name="Lindquist E."/>
            <person name="Lucas S."/>
            <person name="Rokhsar D."/>
            <person name="Grigoriev I.V."/>
        </authorList>
    </citation>
    <scope>NUCLEOTIDE SEQUENCE [LARGE SCALE GENOMIC DNA]</scope>
</reference>